<name>A0A179UH63_BLAGS</name>
<organism evidence="2 3">
    <name type="scientific">Blastomyces gilchristii (strain SLH14081)</name>
    <name type="common">Blastomyces dermatitidis</name>
    <dbReference type="NCBI Taxonomy" id="559298"/>
    <lineage>
        <taxon>Eukaryota</taxon>
        <taxon>Fungi</taxon>
        <taxon>Dikarya</taxon>
        <taxon>Ascomycota</taxon>
        <taxon>Pezizomycotina</taxon>
        <taxon>Eurotiomycetes</taxon>
        <taxon>Eurotiomycetidae</taxon>
        <taxon>Onygenales</taxon>
        <taxon>Ajellomycetaceae</taxon>
        <taxon>Blastomyces</taxon>
    </lineage>
</organism>
<accession>A0A179UH63</accession>
<dbReference type="Proteomes" id="UP000002038">
    <property type="component" value="Unassembled WGS sequence"/>
</dbReference>
<dbReference type="GeneID" id="42528691"/>
<feature type="region of interest" description="Disordered" evidence="1">
    <location>
        <begin position="1"/>
        <end position="53"/>
    </location>
</feature>
<dbReference type="AlphaFoldDB" id="A0A179UH63"/>
<gene>
    <name evidence="2" type="ORF">BDBG_16637</name>
</gene>
<sequence>MEEVDDGGKIEALKRQSGRPAGKRQQGMGRSGSLSKAGITGVDGEYSTGTGPSLKEIRQWTTHNNLAAMDYVKTIDLTCIPTLVGQTKTIPRKQGVKYRLCTTHRPRLEWVGLVRLLSGVYWLEN</sequence>
<dbReference type="EMBL" id="GG657451">
    <property type="protein sequence ID" value="OAT06467.1"/>
    <property type="molecule type" value="Genomic_DNA"/>
</dbReference>
<evidence type="ECO:0000313" key="2">
    <source>
        <dbReference type="EMBL" id="OAT06467.1"/>
    </source>
</evidence>
<evidence type="ECO:0000256" key="1">
    <source>
        <dbReference type="SAM" id="MobiDB-lite"/>
    </source>
</evidence>
<dbReference type="VEuPathDB" id="FungiDB:BDBG_16637"/>
<feature type="compositionally biased region" description="Basic and acidic residues" evidence="1">
    <location>
        <begin position="1"/>
        <end position="14"/>
    </location>
</feature>
<dbReference type="OrthoDB" id="6133115at2759"/>
<proteinExistence type="predicted"/>
<protein>
    <submittedName>
        <fullName evidence="2">Uncharacterized protein</fullName>
    </submittedName>
</protein>
<keyword evidence="3" id="KW-1185">Reference proteome</keyword>
<dbReference type="KEGG" id="bgh:BDBG_16637"/>
<evidence type="ECO:0000313" key="3">
    <source>
        <dbReference type="Proteomes" id="UP000002038"/>
    </source>
</evidence>
<dbReference type="RefSeq" id="XP_031577232.1">
    <property type="nucleotide sequence ID" value="XM_031724549.1"/>
</dbReference>
<reference evidence="3" key="1">
    <citation type="journal article" date="2015" name="PLoS Genet.">
        <title>The dynamic genome and transcriptome of the human fungal pathogen Blastomyces and close relative Emmonsia.</title>
        <authorList>
            <person name="Munoz J.F."/>
            <person name="Gauthier G.M."/>
            <person name="Desjardins C.A."/>
            <person name="Gallo J.E."/>
            <person name="Holder J."/>
            <person name="Sullivan T.D."/>
            <person name="Marty A.J."/>
            <person name="Carmen J.C."/>
            <person name="Chen Z."/>
            <person name="Ding L."/>
            <person name="Gujja S."/>
            <person name="Magrini V."/>
            <person name="Misas E."/>
            <person name="Mitreva M."/>
            <person name="Priest M."/>
            <person name="Saif S."/>
            <person name="Whiston E.A."/>
            <person name="Young S."/>
            <person name="Zeng Q."/>
            <person name="Goldman W.E."/>
            <person name="Mardis E.R."/>
            <person name="Taylor J.W."/>
            <person name="McEwen J.G."/>
            <person name="Clay O.K."/>
            <person name="Klein B.S."/>
            <person name="Cuomo C.A."/>
        </authorList>
    </citation>
    <scope>NUCLEOTIDE SEQUENCE [LARGE SCALE GENOMIC DNA]</scope>
    <source>
        <strain evidence="3">SLH14081</strain>
    </source>
</reference>